<feature type="compositionally biased region" description="Basic and acidic residues" evidence="1">
    <location>
        <begin position="599"/>
        <end position="620"/>
    </location>
</feature>
<dbReference type="Proteomes" id="UP000813824">
    <property type="component" value="Unassembled WGS sequence"/>
</dbReference>
<evidence type="ECO:0000313" key="2">
    <source>
        <dbReference type="EMBL" id="KAH8093709.1"/>
    </source>
</evidence>
<feature type="compositionally biased region" description="Low complexity" evidence="1">
    <location>
        <begin position="479"/>
        <end position="490"/>
    </location>
</feature>
<feature type="compositionally biased region" description="Polar residues" evidence="1">
    <location>
        <begin position="347"/>
        <end position="358"/>
    </location>
</feature>
<feature type="compositionally biased region" description="Polar residues" evidence="1">
    <location>
        <begin position="499"/>
        <end position="508"/>
    </location>
</feature>
<feature type="compositionally biased region" description="Polar residues" evidence="1">
    <location>
        <begin position="625"/>
        <end position="650"/>
    </location>
</feature>
<gene>
    <name evidence="2" type="ORF">BXZ70DRAFT_1010307</name>
</gene>
<dbReference type="OrthoDB" id="2450055at2759"/>
<feature type="compositionally biased region" description="Polar residues" evidence="1">
    <location>
        <begin position="384"/>
        <end position="430"/>
    </location>
</feature>
<dbReference type="EMBL" id="JAEVFJ010000028">
    <property type="protein sequence ID" value="KAH8093709.1"/>
    <property type="molecule type" value="Genomic_DNA"/>
</dbReference>
<feature type="compositionally biased region" description="Basic and acidic residues" evidence="1">
    <location>
        <begin position="519"/>
        <end position="531"/>
    </location>
</feature>
<feature type="region of interest" description="Disordered" evidence="1">
    <location>
        <begin position="208"/>
        <end position="580"/>
    </location>
</feature>
<sequence length="783" mass="85307">MSSPSLVIAERADIHKSCKSIELLVNAFNDYCQVVDALAAVQKKLAKALRESASAKATASIPASALLTSATIFDALAEVDSKFAKLADKECESISGEVRKWFKKLAKEEKLHDDKMASANAKIKQAGQLYEKKSKKNPRDAQEEHTRYVTLLSVLGPEVSQEKYNHSLSVTKRHTAILHTVASSLSKVADAEWLGEWRSLCDGGWAGPIPSDLPNPEPAPSVPSAEKEVDTAELTLDRPAPEYTSRGPSEQERTRQSQDPSSAQHIATTAPPPPQYTSPELQSEVGGTMQSRERIRASLASFPAPPTHFPLPPVTGTPPHTPTNTGSTDSWHDQLEVIQETAADPTTPRQNLGTSLSSRPRFDHARQAASPAKSSPSPIHDSPSAPNDTSESANNTARDTRLTTTPQLFDSSPLTESPNPSMQNIQQQATEDSHTTEFGASRNGATEQTSESPRAIERTDTGKSNGSVVAALRDRYARSPSSNPSPGSSPKEPVRLPLSVSSLATRYSVNGDASPAPRSPERRRVSTDRQARSPNQPTSERALPSVKPIATGMSSADGASVAKRHTLDIEDQRLGERERQLRQREEEIARQQQELEYERLRIQRDRDSEPRPVDFPDHGRYASRPLSQVSSPSTRPVHQLQSYSTTNLAASSKPPTPTQYSPRPSPIQSPMVTPGHAASCGCDSCSASKYRNREVFPSAYDLRPPEPPITLRPEKPKGWIRRLSMPVMANAFSSDSKKGISNLAINTHSPGPYRNSLALPDEAGRLRYDMAGTRNRSSTTLGR</sequence>
<evidence type="ECO:0008006" key="4">
    <source>
        <dbReference type="Google" id="ProtNLM"/>
    </source>
</evidence>
<feature type="compositionally biased region" description="Basic and acidic residues" evidence="1">
    <location>
        <begin position="225"/>
        <end position="240"/>
    </location>
</feature>
<protein>
    <recommendedName>
        <fullName evidence="4">IMD domain-containing protein</fullName>
    </recommendedName>
</protein>
<feature type="compositionally biased region" description="Low complexity" evidence="1">
    <location>
        <begin position="368"/>
        <end position="378"/>
    </location>
</feature>
<evidence type="ECO:0000313" key="3">
    <source>
        <dbReference type="Proteomes" id="UP000813824"/>
    </source>
</evidence>
<comment type="caution">
    <text evidence="2">The sequence shown here is derived from an EMBL/GenBank/DDBJ whole genome shotgun (WGS) entry which is preliminary data.</text>
</comment>
<dbReference type="AlphaFoldDB" id="A0A8K0UJM2"/>
<organism evidence="2 3">
    <name type="scientific">Cristinia sonorae</name>
    <dbReference type="NCBI Taxonomy" id="1940300"/>
    <lineage>
        <taxon>Eukaryota</taxon>
        <taxon>Fungi</taxon>
        <taxon>Dikarya</taxon>
        <taxon>Basidiomycota</taxon>
        <taxon>Agaricomycotina</taxon>
        <taxon>Agaricomycetes</taxon>
        <taxon>Agaricomycetidae</taxon>
        <taxon>Agaricales</taxon>
        <taxon>Pleurotineae</taxon>
        <taxon>Stephanosporaceae</taxon>
        <taxon>Cristinia</taxon>
    </lineage>
</organism>
<feature type="compositionally biased region" description="Pro residues" evidence="1">
    <location>
        <begin position="303"/>
        <end position="321"/>
    </location>
</feature>
<name>A0A8K0UJM2_9AGAR</name>
<feature type="region of interest" description="Disordered" evidence="1">
    <location>
        <begin position="599"/>
        <end position="672"/>
    </location>
</feature>
<accession>A0A8K0UJM2</accession>
<keyword evidence="3" id="KW-1185">Reference proteome</keyword>
<feature type="compositionally biased region" description="Pro residues" evidence="1">
    <location>
        <begin position="211"/>
        <end position="221"/>
    </location>
</feature>
<feature type="compositionally biased region" description="Polar residues" evidence="1">
    <location>
        <begin position="257"/>
        <end position="267"/>
    </location>
</feature>
<feature type="compositionally biased region" description="Polar residues" evidence="1">
    <location>
        <begin position="658"/>
        <end position="671"/>
    </location>
</feature>
<proteinExistence type="predicted"/>
<reference evidence="2" key="1">
    <citation type="journal article" date="2021" name="New Phytol.">
        <title>Evolutionary innovations through gain and loss of genes in the ectomycorrhizal Boletales.</title>
        <authorList>
            <person name="Wu G."/>
            <person name="Miyauchi S."/>
            <person name="Morin E."/>
            <person name="Kuo A."/>
            <person name="Drula E."/>
            <person name="Varga T."/>
            <person name="Kohler A."/>
            <person name="Feng B."/>
            <person name="Cao Y."/>
            <person name="Lipzen A."/>
            <person name="Daum C."/>
            <person name="Hundley H."/>
            <person name="Pangilinan J."/>
            <person name="Johnson J."/>
            <person name="Barry K."/>
            <person name="LaButti K."/>
            <person name="Ng V."/>
            <person name="Ahrendt S."/>
            <person name="Min B."/>
            <person name="Choi I.G."/>
            <person name="Park H."/>
            <person name="Plett J.M."/>
            <person name="Magnuson J."/>
            <person name="Spatafora J.W."/>
            <person name="Nagy L.G."/>
            <person name="Henrissat B."/>
            <person name="Grigoriev I.V."/>
            <person name="Yang Z.L."/>
            <person name="Xu J."/>
            <person name="Martin F.M."/>
        </authorList>
    </citation>
    <scope>NUCLEOTIDE SEQUENCE</scope>
    <source>
        <strain evidence="2">KKN 215</strain>
    </source>
</reference>
<feature type="compositionally biased region" description="Basic and acidic residues" evidence="1">
    <location>
        <begin position="565"/>
        <end position="580"/>
    </location>
</feature>
<evidence type="ECO:0000256" key="1">
    <source>
        <dbReference type="SAM" id="MobiDB-lite"/>
    </source>
</evidence>
<feature type="compositionally biased region" description="Polar residues" evidence="1">
    <location>
        <begin position="443"/>
        <end position="452"/>
    </location>
</feature>